<feature type="domain" description="Beta galactosidase small chain/" evidence="12">
    <location>
        <begin position="776"/>
        <end position="1078"/>
    </location>
</feature>
<dbReference type="Pfam" id="PF00703">
    <property type="entry name" value="Glyco_hydro_2"/>
    <property type="match status" value="1"/>
</dbReference>
<dbReference type="PANTHER" id="PTHR46323:SF2">
    <property type="entry name" value="BETA-GALACTOSIDASE"/>
    <property type="match status" value="1"/>
</dbReference>
<dbReference type="InterPro" id="IPR032312">
    <property type="entry name" value="LacZ_4"/>
</dbReference>
<organism evidence="13 14">
    <name type="scientific">Fibrella aestuarina BUZ 2</name>
    <dbReference type="NCBI Taxonomy" id="1166018"/>
    <lineage>
        <taxon>Bacteria</taxon>
        <taxon>Pseudomonadati</taxon>
        <taxon>Bacteroidota</taxon>
        <taxon>Cytophagia</taxon>
        <taxon>Cytophagales</taxon>
        <taxon>Spirosomataceae</taxon>
        <taxon>Fibrella</taxon>
    </lineage>
</organism>
<evidence type="ECO:0000256" key="6">
    <source>
        <dbReference type="ARBA" id="ARBA00022801"/>
    </source>
</evidence>
<sequence length="1096" mass="123333">MRLPYIYSVVCKAAFSLLCVEMAAAQSADVPFYENPKISSQYTEPHHATFWPYTTEAQALDDKRTASPLVQSLNGTWKFKWLKHPKLVPADFSAPSTNDAGWDNMPVPSNWQVVGAREGRAYDRPIFTNIKHPFPAEPPLIRADTNAVGLYRTRFKVPADWSSRETYLHFAGVQSTCRVFLNGRYVGYHEDSMTPAEFRVTEAIQPGENVLAVEVINWSDASYLEDQDFWRLAGIFRDVTLVSRPRLHLRDVQITTDLEDPTYRNGTLKLTTYVRNLVGQLMPVYRLKTTLYDPQKQPVFTETLLSENAVGSDQEKILRLSRYVTNPLLWSAETPNLYTLTIQLITNDGQVQEVISQRIGFREMEMRNGQLLVNGQPVTFKGVNRHEFDPETGRVISRESMIRDIKLMKQYNINAVRTSHYPNVTEWYDLCDEYGLYVIDEANVESHDLWYKGYEIAERPEWRDAFVARGRAMVERDKNHPSIIIWSLGNETSMGQNFRDMANIIKLVDPTRPIHYEGRKPYTATSLSSFDIITTMYPSVDDMIRLMEKDPTRPVIVCEYAHAMGNSVGNLKDYWAAIDKYPRMQGGFIWDWVDQGLYLRDKKGQPYTDHINYIDGANACDGLVNPDRTPQPELNEVKRAYSYVKFMLPAPLSATQTKVNVKNTYDFQSLDNLKLICKLVRNGDVVQQGTVPTLTAKPGQTIQVTVPYSIPSVLEPGSEYFLVLSLQLKEATPWAAAGHEVAAEQFPIQTDVVTPPVIGVARIPLLKINQTNSAVELRGDNFMVLFSKAAGGISRWQFKDKDLLLDPKNGGGGLLRPSFFRVPTDNDEGGGDKSFAAHWRRVGLDQPTFSPVDMVVEKLGNGQRVKIICTNECVLKGSSIRQSTEYLVYGTGDVLVTTTYSSGSLTQPRSTTATALPSLARVGMQLSVPAILNTLTWYGRGPFESYADRKDAAFVGVYTGKVADQFFPYTMAQENGNKTDVRWAHLTDASGNTGLLIVAEPISGNATWLNVNARDYTDAALLAAKNPHAQTVERGTTTLVNIDFQQMGLGGDDSWTPRTHPEFLLSPTKTYTYSFRLRPTDGRTDRKTVASLILPR</sequence>
<dbReference type="Gene3D" id="2.70.98.10">
    <property type="match status" value="1"/>
</dbReference>
<evidence type="ECO:0000256" key="11">
    <source>
        <dbReference type="SAM" id="SignalP"/>
    </source>
</evidence>
<dbReference type="PATRIC" id="fig|1166018.3.peg.1308"/>
<accession>I0KDZ7</accession>
<dbReference type="PRINTS" id="PR00132">
    <property type="entry name" value="GLHYDRLASE2"/>
</dbReference>
<dbReference type="GO" id="GO:0030246">
    <property type="term" value="F:carbohydrate binding"/>
    <property type="evidence" value="ECO:0007669"/>
    <property type="project" value="InterPro"/>
</dbReference>
<dbReference type="PANTHER" id="PTHR46323">
    <property type="entry name" value="BETA-GALACTOSIDASE"/>
    <property type="match status" value="1"/>
</dbReference>
<evidence type="ECO:0000256" key="9">
    <source>
        <dbReference type="ARBA" id="ARBA00032230"/>
    </source>
</evidence>
<dbReference type="InterPro" id="IPR050347">
    <property type="entry name" value="Bact_Beta-galactosidase"/>
</dbReference>
<dbReference type="InterPro" id="IPR014718">
    <property type="entry name" value="GH-type_carb-bd"/>
</dbReference>
<keyword evidence="8 10" id="KW-0326">Glycosidase</keyword>
<dbReference type="InterPro" id="IPR006102">
    <property type="entry name" value="Ig-like_GH2"/>
</dbReference>
<keyword evidence="11" id="KW-0732">Signal</keyword>
<evidence type="ECO:0000313" key="14">
    <source>
        <dbReference type="Proteomes" id="UP000011058"/>
    </source>
</evidence>
<feature type="chain" id="PRO_5003630104" description="Beta-galactosidase" evidence="11">
    <location>
        <begin position="28"/>
        <end position="1096"/>
    </location>
</feature>
<dbReference type="InterPro" id="IPR013783">
    <property type="entry name" value="Ig-like_fold"/>
</dbReference>
<dbReference type="GO" id="GO:0005990">
    <property type="term" value="P:lactose catabolic process"/>
    <property type="evidence" value="ECO:0007669"/>
    <property type="project" value="TreeGrafter"/>
</dbReference>
<dbReference type="Proteomes" id="UP000011058">
    <property type="component" value="Chromosome"/>
</dbReference>
<dbReference type="Pfam" id="PF02836">
    <property type="entry name" value="Glyco_hydro_2_C"/>
    <property type="match status" value="1"/>
</dbReference>
<dbReference type="Pfam" id="PF02929">
    <property type="entry name" value="Bgal_small_N"/>
    <property type="match status" value="1"/>
</dbReference>
<dbReference type="GO" id="GO:0004565">
    <property type="term" value="F:beta-galactosidase activity"/>
    <property type="evidence" value="ECO:0007669"/>
    <property type="project" value="UniProtKB-EC"/>
</dbReference>
<dbReference type="Gene3D" id="2.60.120.260">
    <property type="entry name" value="Galactose-binding domain-like"/>
    <property type="match status" value="1"/>
</dbReference>
<evidence type="ECO:0000256" key="1">
    <source>
        <dbReference type="ARBA" id="ARBA00001412"/>
    </source>
</evidence>
<dbReference type="SUPFAM" id="SSF74650">
    <property type="entry name" value="Galactose mutarotase-like"/>
    <property type="match status" value="1"/>
</dbReference>
<dbReference type="EMBL" id="HE796683">
    <property type="protein sequence ID" value="CCH02350.1"/>
    <property type="molecule type" value="Genomic_DNA"/>
</dbReference>
<dbReference type="InterPro" id="IPR036156">
    <property type="entry name" value="Beta-gal/glucu_dom_sf"/>
</dbReference>
<dbReference type="HOGENOM" id="CLU_002346_0_2_10"/>
<proteinExistence type="inferred from homology"/>
<keyword evidence="6 10" id="KW-0378">Hydrolase</keyword>
<feature type="signal peptide" evidence="11">
    <location>
        <begin position="1"/>
        <end position="27"/>
    </location>
</feature>
<dbReference type="SUPFAM" id="SSF49303">
    <property type="entry name" value="beta-Galactosidase/glucuronidase domain"/>
    <property type="match status" value="2"/>
</dbReference>
<comment type="cofactor">
    <cofactor evidence="2">
        <name>Ca(2+)</name>
        <dbReference type="ChEBI" id="CHEBI:29108"/>
    </cofactor>
</comment>
<comment type="catalytic activity">
    <reaction evidence="1 10">
        <text>Hydrolysis of terminal non-reducing beta-D-galactose residues in beta-D-galactosides.</text>
        <dbReference type="EC" id="3.2.1.23"/>
    </reaction>
</comment>
<keyword evidence="7" id="KW-0106">Calcium</keyword>
<dbReference type="Pfam" id="PF02837">
    <property type="entry name" value="Glyco_hydro_2_N"/>
    <property type="match status" value="1"/>
</dbReference>
<evidence type="ECO:0000256" key="7">
    <source>
        <dbReference type="ARBA" id="ARBA00022837"/>
    </source>
</evidence>
<dbReference type="SMART" id="SM01038">
    <property type="entry name" value="Bgal_small_N"/>
    <property type="match status" value="1"/>
</dbReference>
<dbReference type="InterPro" id="IPR006104">
    <property type="entry name" value="Glyco_hydro_2_N"/>
</dbReference>
<dbReference type="GO" id="GO:0009341">
    <property type="term" value="C:beta-galactosidase complex"/>
    <property type="evidence" value="ECO:0007669"/>
    <property type="project" value="InterPro"/>
</dbReference>
<evidence type="ECO:0000256" key="10">
    <source>
        <dbReference type="RuleBase" id="RU361154"/>
    </source>
</evidence>
<dbReference type="SUPFAM" id="SSF49785">
    <property type="entry name" value="Galactose-binding domain-like"/>
    <property type="match status" value="1"/>
</dbReference>
<evidence type="ECO:0000256" key="4">
    <source>
        <dbReference type="ARBA" id="ARBA00011245"/>
    </source>
</evidence>
<dbReference type="InterPro" id="IPR017853">
    <property type="entry name" value="GH"/>
</dbReference>
<dbReference type="EC" id="3.2.1.23" evidence="5 10"/>
<reference evidence="13 14" key="1">
    <citation type="journal article" date="2012" name="J. Bacteriol.">
        <title>Genome Sequence of Fibrella aestuarina BUZ 2T, a Filamentous Marine Bacterium.</title>
        <authorList>
            <person name="Filippini M."/>
            <person name="Qi W."/>
            <person name="Blom J."/>
            <person name="Goesmann A."/>
            <person name="Smits T.H."/>
            <person name="Bagheri H.C."/>
        </authorList>
    </citation>
    <scope>NUCLEOTIDE SEQUENCE [LARGE SCALE GENOMIC DNA]</scope>
    <source>
        <strain evidence="14">BUZ 2T</strain>
    </source>
</reference>
<keyword evidence="14" id="KW-1185">Reference proteome</keyword>
<dbReference type="KEGG" id="fae:FAES_4351"/>
<evidence type="ECO:0000259" key="12">
    <source>
        <dbReference type="SMART" id="SM01038"/>
    </source>
</evidence>
<dbReference type="Gene3D" id="3.20.20.80">
    <property type="entry name" value="Glycosidases"/>
    <property type="match status" value="1"/>
</dbReference>
<dbReference type="InterPro" id="IPR004199">
    <property type="entry name" value="B-gal_small/dom_5"/>
</dbReference>
<dbReference type="InterPro" id="IPR023230">
    <property type="entry name" value="Glyco_hydro_2_CS"/>
</dbReference>
<dbReference type="InterPro" id="IPR011013">
    <property type="entry name" value="Gal_mutarotase_sf_dom"/>
</dbReference>
<dbReference type="AlphaFoldDB" id="I0KDZ7"/>
<name>I0KDZ7_9BACT</name>
<comment type="subunit">
    <text evidence="4">Monomer.</text>
</comment>
<evidence type="ECO:0000256" key="5">
    <source>
        <dbReference type="ARBA" id="ARBA00012756"/>
    </source>
</evidence>
<dbReference type="InterPro" id="IPR023232">
    <property type="entry name" value="Glyco_hydro_2_AS"/>
</dbReference>
<evidence type="ECO:0000256" key="8">
    <source>
        <dbReference type="ARBA" id="ARBA00023295"/>
    </source>
</evidence>
<dbReference type="InterPro" id="IPR008979">
    <property type="entry name" value="Galactose-bd-like_sf"/>
</dbReference>
<comment type="similarity">
    <text evidence="3 10">Belongs to the glycosyl hydrolase 2 family.</text>
</comment>
<dbReference type="Pfam" id="PF16353">
    <property type="entry name" value="LacZ_4"/>
    <property type="match status" value="1"/>
</dbReference>
<dbReference type="SUPFAM" id="SSF51445">
    <property type="entry name" value="(Trans)glycosidases"/>
    <property type="match status" value="1"/>
</dbReference>
<dbReference type="eggNOG" id="COG3250">
    <property type="taxonomic scope" value="Bacteria"/>
</dbReference>
<dbReference type="InterPro" id="IPR006101">
    <property type="entry name" value="Glyco_hydro_2"/>
</dbReference>
<dbReference type="STRING" id="1166018.FAES_4351"/>
<dbReference type="Gene3D" id="2.60.40.10">
    <property type="entry name" value="Immunoglobulins"/>
    <property type="match status" value="2"/>
</dbReference>
<evidence type="ECO:0000256" key="2">
    <source>
        <dbReference type="ARBA" id="ARBA00001913"/>
    </source>
</evidence>
<evidence type="ECO:0000256" key="3">
    <source>
        <dbReference type="ARBA" id="ARBA00007401"/>
    </source>
</evidence>
<dbReference type="PROSITE" id="PS00608">
    <property type="entry name" value="GLYCOSYL_HYDROL_F2_2"/>
    <property type="match status" value="1"/>
</dbReference>
<evidence type="ECO:0000313" key="13">
    <source>
        <dbReference type="EMBL" id="CCH02350.1"/>
    </source>
</evidence>
<dbReference type="PROSITE" id="PS00719">
    <property type="entry name" value="GLYCOSYL_HYDROL_F2_1"/>
    <property type="match status" value="1"/>
</dbReference>
<gene>
    <name evidence="13" type="primary">lacZ</name>
    <name evidence="13" type="ORF">FAES_4351</name>
</gene>
<dbReference type="InterPro" id="IPR006103">
    <property type="entry name" value="Glyco_hydro_2_cat"/>
</dbReference>
<protein>
    <recommendedName>
        <fullName evidence="5 10">Beta-galactosidase</fullName>
        <ecNumber evidence="5 10">3.2.1.23</ecNumber>
    </recommendedName>
    <alternativeName>
        <fullName evidence="9 10">Lactase</fullName>
    </alternativeName>
</protein>